<dbReference type="Proteomes" id="UP000031643">
    <property type="component" value="Chromosome"/>
</dbReference>
<gene>
    <name evidence="2" type="ORF">GL4_2230</name>
</gene>
<feature type="domain" description="GP-PDE" evidence="1">
    <location>
        <begin position="8"/>
        <end position="248"/>
    </location>
</feature>
<dbReference type="PANTHER" id="PTHR46211:SF1">
    <property type="entry name" value="GLYCEROPHOSPHODIESTER PHOSPHODIESTERASE, CYTOPLASMIC"/>
    <property type="match status" value="1"/>
</dbReference>
<sequence>MGELYWLKRPIAHRGLHDATRGIVENSASAVKAAMRRGIAVEVDLQRAAGDMPIVFHDATLDRLTNESGPVAARDVDALHAIPLKDGGGDRILSLPELLELVGDTVPLVLEVKNHGQGDGAFEANIAKLLAGYRGPVAVMSFDPHAVAAFRQHAPTLPRGLVSCRFNDEFSKTHLSSLQRFAMRHLLTSTFARPHFVAYDIHALPAVAPLLAKFVAGLPLLAWTVRTEADLARALRYADAPIFEEIAP</sequence>
<dbReference type="EC" id="3.1.4.46" evidence="2"/>
<dbReference type="Gene3D" id="3.20.20.190">
    <property type="entry name" value="Phosphatidylinositol (PI) phosphodiesterase"/>
    <property type="match status" value="1"/>
</dbReference>
<protein>
    <submittedName>
        <fullName evidence="2">Glycerophosphoryl diester phosphodiesterase</fullName>
        <ecNumber evidence="2">3.1.4.46</ecNumber>
    </submittedName>
</protein>
<dbReference type="InterPro" id="IPR030395">
    <property type="entry name" value="GP_PDE_dom"/>
</dbReference>
<evidence type="ECO:0000259" key="1">
    <source>
        <dbReference type="PROSITE" id="PS51704"/>
    </source>
</evidence>
<evidence type="ECO:0000313" key="3">
    <source>
        <dbReference type="Proteomes" id="UP000031643"/>
    </source>
</evidence>
<dbReference type="RefSeq" id="WP_045367407.1">
    <property type="nucleotide sequence ID" value="NZ_AP014648.1"/>
</dbReference>
<dbReference type="AlphaFoldDB" id="A0A0A8K549"/>
<dbReference type="GO" id="GO:0008889">
    <property type="term" value="F:glycerophosphodiester phosphodiesterase activity"/>
    <property type="evidence" value="ECO:0007669"/>
    <property type="project" value="UniProtKB-EC"/>
</dbReference>
<dbReference type="SUPFAM" id="SSF51695">
    <property type="entry name" value="PLC-like phosphodiesterases"/>
    <property type="match status" value="1"/>
</dbReference>
<dbReference type="HOGENOM" id="CLU_030006_10_0_5"/>
<dbReference type="GO" id="GO:0006629">
    <property type="term" value="P:lipid metabolic process"/>
    <property type="evidence" value="ECO:0007669"/>
    <property type="project" value="InterPro"/>
</dbReference>
<dbReference type="KEGG" id="mcg:GL4_2230"/>
<dbReference type="EMBL" id="AP014648">
    <property type="protein sequence ID" value="BAQ17672.1"/>
    <property type="molecule type" value="Genomic_DNA"/>
</dbReference>
<dbReference type="OrthoDB" id="384721at2"/>
<organism evidence="2 3">
    <name type="scientific">Methyloceanibacter caenitepidi</name>
    <dbReference type="NCBI Taxonomy" id="1384459"/>
    <lineage>
        <taxon>Bacteria</taxon>
        <taxon>Pseudomonadati</taxon>
        <taxon>Pseudomonadota</taxon>
        <taxon>Alphaproteobacteria</taxon>
        <taxon>Hyphomicrobiales</taxon>
        <taxon>Hyphomicrobiaceae</taxon>
        <taxon>Methyloceanibacter</taxon>
    </lineage>
</organism>
<accession>A0A0A8K549</accession>
<dbReference type="STRING" id="1384459.GL4_2230"/>
<dbReference type="InterPro" id="IPR017946">
    <property type="entry name" value="PLC-like_Pdiesterase_TIM-brl"/>
</dbReference>
<dbReference type="PROSITE" id="PS51704">
    <property type="entry name" value="GP_PDE"/>
    <property type="match status" value="1"/>
</dbReference>
<proteinExistence type="predicted"/>
<dbReference type="Pfam" id="PF03009">
    <property type="entry name" value="GDPD"/>
    <property type="match status" value="1"/>
</dbReference>
<keyword evidence="3" id="KW-1185">Reference proteome</keyword>
<evidence type="ECO:0000313" key="2">
    <source>
        <dbReference type="EMBL" id="BAQ17672.1"/>
    </source>
</evidence>
<name>A0A0A8K549_9HYPH</name>
<dbReference type="PANTHER" id="PTHR46211">
    <property type="entry name" value="GLYCEROPHOSPHORYL DIESTER PHOSPHODIESTERASE"/>
    <property type="match status" value="1"/>
</dbReference>
<keyword evidence="2" id="KW-0378">Hydrolase</keyword>
<reference evidence="2 3" key="1">
    <citation type="submission" date="2014-09" db="EMBL/GenBank/DDBJ databases">
        <title>Genome sequencing of Methyloceanibacter caenitepidi Gela4.</title>
        <authorList>
            <person name="Takeuchi M."/>
            <person name="Susumu S."/>
            <person name="Kamagata Y."/>
            <person name="Oshima K."/>
            <person name="Hattori M."/>
            <person name="Iwasaki W."/>
        </authorList>
    </citation>
    <scope>NUCLEOTIDE SEQUENCE [LARGE SCALE GENOMIC DNA]</scope>
    <source>
        <strain evidence="2 3">Gela4</strain>
    </source>
</reference>